<keyword evidence="8 10" id="KW-0503">Monooxygenase</keyword>
<sequence>MELGTTLLACFILALVIKLSRTAPKGQLPPGPKGLPLVGNILDLSLKELWLSIAKWARNYGDIVYIHVFGTGLVFLNDAEVAVDLMDRKGSIYSDRPHLVMAGELCGGYNIMSFTGYNDQFRRQRRLMQRALTPLVIKNYHPLLEMETVPFLKRLLSKPESYVDHIRRYAGTLTLNVIYGHQVTSDDDRCLKIAEACADVLANDIAGGGFLWLVDVLPFLRHLPMWAPGSGFKHKAIRWKAQLTEFATVPYDEFKEKMENGTAKTCYCSTLVEAAGKSMTEQDEFDIKYSANTMYSASLDTTITVVTSFMLCMVQNPDVRMKAQAEIDRVVGKDRLPDFNDRPSLPYLECILSEVLRWTAPVPYALPHRLMEDDVYRNYFIPKGSFVFANIWSMTRNQEMYPNADAFSPERFEADLDEELKKKRDPKNFVFGFGRRRCPGMYLAEQSTWLLIASMLAALDIQKAVDDKGNVIEPQVRYENSVFRMPAPFKMDIRPREHARRLMNL</sequence>
<evidence type="ECO:0000256" key="10">
    <source>
        <dbReference type="RuleBase" id="RU000461"/>
    </source>
</evidence>
<keyword evidence="11" id="KW-0732">Signal</keyword>
<evidence type="ECO:0000256" key="11">
    <source>
        <dbReference type="SAM" id="SignalP"/>
    </source>
</evidence>
<dbReference type="InterPro" id="IPR002401">
    <property type="entry name" value="Cyt_P450_E_grp-I"/>
</dbReference>
<evidence type="ECO:0000256" key="4">
    <source>
        <dbReference type="ARBA" id="ARBA00022617"/>
    </source>
</evidence>
<dbReference type="CDD" id="cd11065">
    <property type="entry name" value="CYP64-like"/>
    <property type="match status" value="1"/>
</dbReference>
<evidence type="ECO:0000313" key="13">
    <source>
        <dbReference type="Proteomes" id="UP000305948"/>
    </source>
</evidence>
<dbReference type="GO" id="GO:0020037">
    <property type="term" value="F:heme binding"/>
    <property type="evidence" value="ECO:0007669"/>
    <property type="project" value="InterPro"/>
</dbReference>
<evidence type="ECO:0000256" key="1">
    <source>
        <dbReference type="ARBA" id="ARBA00001971"/>
    </source>
</evidence>
<protein>
    <submittedName>
        <fullName evidence="12">Cytochrome P450</fullName>
    </submittedName>
</protein>
<evidence type="ECO:0000256" key="8">
    <source>
        <dbReference type="ARBA" id="ARBA00023033"/>
    </source>
</evidence>
<keyword evidence="7 9" id="KW-0408">Iron</keyword>
<evidence type="ECO:0000256" key="9">
    <source>
        <dbReference type="PIRSR" id="PIRSR602401-1"/>
    </source>
</evidence>
<evidence type="ECO:0000313" key="12">
    <source>
        <dbReference type="EMBL" id="TFK51001.1"/>
    </source>
</evidence>
<comment type="pathway">
    <text evidence="2">Secondary metabolite biosynthesis.</text>
</comment>
<keyword evidence="4 9" id="KW-0349">Heme</keyword>
<dbReference type="GO" id="GO:0005506">
    <property type="term" value="F:iron ion binding"/>
    <property type="evidence" value="ECO:0007669"/>
    <property type="project" value="InterPro"/>
</dbReference>
<dbReference type="STRING" id="5364.A0A5C3NAY7"/>
<evidence type="ECO:0000256" key="7">
    <source>
        <dbReference type="ARBA" id="ARBA00023004"/>
    </source>
</evidence>
<feature type="signal peptide" evidence="11">
    <location>
        <begin position="1"/>
        <end position="22"/>
    </location>
</feature>
<dbReference type="GO" id="GO:0016705">
    <property type="term" value="F:oxidoreductase activity, acting on paired donors, with incorporation or reduction of molecular oxygen"/>
    <property type="evidence" value="ECO:0007669"/>
    <property type="project" value="InterPro"/>
</dbReference>
<dbReference type="OrthoDB" id="2789670at2759"/>
<keyword evidence="13" id="KW-1185">Reference proteome</keyword>
<dbReference type="GO" id="GO:0004497">
    <property type="term" value="F:monooxygenase activity"/>
    <property type="evidence" value="ECO:0007669"/>
    <property type="project" value="UniProtKB-KW"/>
</dbReference>
<evidence type="ECO:0000256" key="3">
    <source>
        <dbReference type="ARBA" id="ARBA00010617"/>
    </source>
</evidence>
<feature type="binding site" description="axial binding residue" evidence="9">
    <location>
        <position position="438"/>
    </location>
    <ligand>
        <name>heme</name>
        <dbReference type="ChEBI" id="CHEBI:30413"/>
    </ligand>
    <ligandPart>
        <name>Fe</name>
        <dbReference type="ChEBI" id="CHEBI:18248"/>
    </ligandPart>
</feature>
<dbReference type="Gene3D" id="1.10.630.10">
    <property type="entry name" value="Cytochrome P450"/>
    <property type="match status" value="1"/>
</dbReference>
<dbReference type="InterPro" id="IPR001128">
    <property type="entry name" value="Cyt_P450"/>
</dbReference>
<evidence type="ECO:0000256" key="6">
    <source>
        <dbReference type="ARBA" id="ARBA00023002"/>
    </source>
</evidence>
<feature type="chain" id="PRO_5022831821" evidence="11">
    <location>
        <begin position="23"/>
        <end position="505"/>
    </location>
</feature>
<dbReference type="Proteomes" id="UP000305948">
    <property type="component" value="Unassembled WGS sequence"/>
</dbReference>
<accession>A0A5C3NAY7</accession>
<dbReference type="Pfam" id="PF00067">
    <property type="entry name" value="p450"/>
    <property type="match status" value="1"/>
</dbReference>
<comment type="similarity">
    <text evidence="3 10">Belongs to the cytochrome P450 family.</text>
</comment>
<evidence type="ECO:0000256" key="2">
    <source>
        <dbReference type="ARBA" id="ARBA00005179"/>
    </source>
</evidence>
<dbReference type="SUPFAM" id="SSF48264">
    <property type="entry name" value="Cytochrome P450"/>
    <property type="match status" value="1"/>
</dbReference>
<name>A0A5C3NAY7_9AGAM</name>
<keyword evidence="5 9" id="KW-0479">Metal-binding</keyword>
<proteinExistence type="inferred from homology"/>
<dbReference type="InterPro" id="IPR036396">
    <property type="entry name" value="Cyt_P450_sf"/>
</dbReference>
<reference evidence="12 13" key="1">
    <citation type="journal article" date="2019" name="Nat. Ecol. Evol.">
        <title>Megaphylogeny resolves global patterns of mushroom evolution.</title>
        <authorList>
            <person name="Varga T."/>
            <person name="Krizsan K."/>
            <person name="Foldi C."/>
            <person name="Dima B."/>
            <person name="Sanchez-Garcia M."/>
            <person name="Sanchez-Ramirez S."/>
            <person name="Szollosi G.J."/>
            <person name="Szarkandi J.G."/>
            <person name="Papp V."/>
            <person name="Albert L."/>
            <person name="Andreopoulos W."/>
            <person name="Angelini C."/>
            <person name="Antonin V."/>
            <person name="Barry K.W."/>
            <person name="Bougher N.L."/>
            <person name="Buchanan P."/>
            <person name="Buyck B."/>
            <person name="Bense V."/>
            <person name="Catcheside P."/>
            <person name="Chovatia M."/>
            <person name="Cooper J."/>
            <person name="Damon W."/>
            <person name="Desjardin D."/>
            <person name="Finy P."/>
            <person name="Geml J."/>
            <person name="Haridas S."/>
            <person name="Hughes K."/>
            <person name="Justo A."/>
            <person name="Karasinski D."/>
            <person name="Kautmanova I."/>
            <person name="Kiss B."/>
            <person name="Kocsube S."/>
            <person name="Kotiranta H."/>
            <person name="LaButti K.M."/>
            <person name="Lechner B.E."/>
            <person name="Liimatainen K."/>
            <person name="Lipzen A."/>
            <person name="Lukacs Z."/>
            <person name="Mihaltcheva S."/>
            <person name="Morgado L.N."/>
            <person name="Niskanen T."/>
            <person name="Noordeloos M.E."/>
            <person name="Ohm R.A."/>
            <person name="Ortiz-Santana B."/>
            <person name="Ovrebo C."/>
            <person name="Racz N."/>
            <person name="Riley R."/>
            <person name="Savchenko A."/>
            <person name="Shiryaev A."/>
            <person name="Soop K."/>
            <person name="Spirin V."/>
            <person name="Szebenyi C."/>
            <person name="Tomsovsky M."/>
            <person name="Tulloss R.E."/>
            <person name="Uehling J."/>
            <person name="Grigoriev I.V."/>
            <person name="Vagvolgyi C."/>
            <person name="Papp T."/>
            <person name="Martin F.M."/>
            <person name="Miettinen O."/>
            <person name="Hibbett D.S."/>
            <person name="Nagy L.G."/>
        </authorList>
    </citation>
    <scope>NUCLEOTIDE SEQUENCE [LARGE SCALE GENOMIC DNA]</scope>
    <source>
        <strain evidence="12 13">OMC1185</strain>
    </source>
</reference>
<dbReference type="PRINTS" id="PR00463">
    <property type="entry name" value="EP450I"/>
</dbReference>
<dbReference type="EMBL" id="ML213512">
    <property type="protein sequence ID" value="TFK51001.1"/>
    <property type="molecule type" value="Genomic_DNA"/>
</dbReference>
<dbReference type="InterPro" id="IPR017972">
    <property type="entry name" value="Cyt_P450_CS"/>
</dbReference>
<comment type="cofactor">
    <cofactor evidence="1 9">
        <name>heme</name>
        <dbReference type="ChEBI" id="CHEBI:30413"/>
    </cofactor>
</comment>
<dbReference type="AlphaFoldDB" id="A0A5C3NAY7"/>
<keyword evidence="6 10" id="KW-0560">Oxidoreductase</keyword>
<dbReference type="InterPro" id="IPR050364">
    <property type="entry name" value="Cytochrome_P450_fung"/>
</dbReference>
<evidence type="ECO:0000256" key="5">
    <source>
        <dbReference type="ARBA" id="ARBA00022723"/>
    </source>
</evidence>
<dbReference type="PANTHER" id="PTHR46300:SF7">
    <property type="entry name" value="P450, PUTATIVE (EUROFUNG)-RELATED"/>
    <property type="match status" value="1"/>
</dbReference>
<dbReference type="PROSITE" id="PS00086">
    <property type="entry name" value="CYTOCHROME_P450"/>
    <property type="match status" value="1"/>
</dbReference>
<organism evidence="12 13">
    <name type="scientific">Heliocybe sulcata</name>
    <dbReference type="NCBI Taxonomy" id="5364"/>
    <lineage>
        <taxon>Eukaryota</taxon>
        <taxon>Fungi</taxon>
        <taxon>Dikarya</taxon>
        <taxon>Basidiomycota</taxon>
        <taxon>Agaricomycotina</taxon>
        <taxon>Agaricomycetes</taxon>
        <taxon>Gloeophyllales</taxon>
        <taxon>Gloeophyllaceae</taxon>
        <taxon>Heliocybe</taxon>
    </lineage>
</organism>
<gene>
    <name evidence="12" type="ORF">OE88DRAFT_1719089</name>
</gene>
<dbReference type="PANTHER" id="PTHR46300">
    <property type="entry name" value="P450, PUTATIVE (EUROFUNG)-RELATED-RELATED"/>
    <property type="match status" value="1"/>
</dbReference>